<keyword evidence="3" id="KW-1185">Reference proteome</keyword>
<keyword evidence="1" id="KW-0812">Transmembrane</keyword>
<dbReference type="EMBL" id="FORF01000030">
    <property type="protein sequence ID" value="SFJ57415.1"/>
    <property type="molecule type" value="Genomic_DNA"/>
</dbReference>
<proteinExistence type="predicted"/>
<dbReference type="Proteomes" id="UP000242763">
    <property type="component" value="Unassembled WGS sequence"/>
</dbReference>
<keyword evidence="1" id="KW-0472">Membrane</keyword>
<name>A0A1I3SFA0_9HYPH</name>
<organism evidence="2 3">
    <name type="scientific">Aquamicrobium aerolatum DSM 21857</name>
    <dbReference type="NCBI Taxonomy" id="1121003"/>
    <lineage>
        <taxon>Bacteria</taxon>
        <taxon>Pseudomonadati</taxon>
        <taxon>Pseudomonadota</taxon>
        <taxon>Alphaproteobacteria</taxon>
        <taxon>Hyphomicrobiales</taxon>
        <taxon>Phyllobacteriaceae</taxon>
        <taxon>Aerobium</taxon>
    </lineage>
</organism>
<dbReference type="AlphaFoldDB" id="A0A1I3SFA0"/>
<feature type="transmembrane region" description="Helical" evidence="1">
    <location>
        <begin position="22"/>
        <end position="46"/>
    </location>
</feature>
<evidence type="ECO:0000256" key="1">
    <source>
        <dbReference type="SAM" id="Phobius"/>
    </source>
</evidence>
<protein>
    <recommendedName>
        <fullName evidence="4">Fimbrial protein</fullName>
    </recommendedName>
</protein>
<evidence type="ECO:0000313" key="2">
    <source>
        <dbReference type="EMBL" id="SFJ57415.1"/>
    </source>
</evidence>
<sequence length="126" mass="13222">MPHDDEQDKPLDPAVENVRRKLVRFIVINLGILFIALMAVVVALVYRATRVSETAPATISELPVPAGEGAISGAVTLPAGARVLDHAITGSLLSLRLELASGAEAILLYDITSGRTIGQIDIAGGR</sequence>
<evidence type="ECO:0000313" key="3">
    <source>
        <dbReference type="Proteomes" id="UP000242763"/>
    </source>
</evidence>
<evidence type="ECO:0008006" key="4">
    <source>
        <dbReference type="Google" id="ProtNLM"/>
    </source>
</evidence>
<accession>A0A1I3SFA0</accession>
<reference evidence="3" key="1">
    <citation type="submission" date="2016-10" db="EMBL/GenBank/DDBJ databases">
        <authorList>
            <person name="Varghese N."/>
            <person name="Submissions S."/>
        </authorList>
    </citation>
    <scope>NUCLEOTIDE SEQUENCE [LARGE SCALE GENOMIC DNA]</scope>
    <source>
        <strain evidence="3">DSM 21857</strain>
    </source>
</reference>
<keyword evidence="1" id="KW-1133">Transmembrane helix</keyword>
<gene>
    <name evidence="2" type="ORF">SAMN03080618_03357</name>
</gene>